<sequence>MIEEVPTRQPAGVGKHQEGTMRGWRLTRRGDYINSEIANRTRAAVVSLERSGLWAFVVRTLQGQETGRGRNYPTAAAAMQAAEASTVPAKPNREIAAQVMDYLRTKQGGTQ</sequence>
<evidence type="ECO:0000313" key="2">
    <source>
        <dbReference type="EMBL" id="MYH63034.1"/>
    </source>
</evidence>
<accession>A0A6B1GAD2</accession>
<dbReference type="EMBL" id="VYDA01000537">
    <property type="protein sequence ID" value="MYH63034.1"/>
    <property type="molecule type" value="Genomic_DNA"/>
</dbReference>
<protein>
    <submittedName>
        <fullName evidence="2">Uncharacterized protein</fullName>
    </submittedName>
</protein>
<organism evidence="2">
    <name type="scientific">Caldilineaceae bacterium SB0675_bin_29</name>
    <dbReference type="NCBI Taxonomy" id="2605266"/>
    <lineage>
        <taxon>Bacteria</taxon>
        <taxon>Bacillati</taxon>
        <taxon>Chloroflexota</taxon>
        <taxon>Caldilineae</taxon>
        <taxon>Caldilineales</taxon>
        <taxon>Caldilineaceae</taxon>
    </lineage>
</organism>
<dbReference type="AlphaFoldDB" id="A0A6B1GAD2"/>
<comment type="caution">
    <text evidence="2">The sequence shown here is derived from an EMBL/GenBank/DDBJ whole genome shotgun (WGS) entry which is preliminary data.</text>
</comment>
<feature type="region of interest" description="Disordered" evidence="1">
    <location>
        <begin position="1"/>
        <end position="21"/>
    </location>
</feature>
<evidence type="ECO:0000256" key="1">
    <source>
        <dbReference type="SAM" id="MobiDB-lite"/>
    </source>
</evidence>
<gene>
    <name evidence="2" type="ORF">F4148_15185</name>
</gene>
<proteinExistence type="predicted"/>
<name>A0A6B1GAD2_9CHLR</name>
<reference evidence="2" key="1">
    <citation type="submission" date="2019-09" db="EMBL/GenBank/DDBJ databases">
        <title>Characterisation of the sponge microbiome using genome-centric metagenomics.</title>
        <authorList>
            <person name="Engelberts J.P."/>
            <person name="Robbins S.J."/>
            <person name="De Goeij J.M."/>
            <person name="Aranda M."/>
            <person name="Bell S.C."/>
            <person name="Webster N.S."/>
        </authorList>
    </citation>
    <scope>NUCLEOTIDE SEQUENCE</scope>
    <source>
        <strain evidence="2">SB0675_bin_29</strain>
    </source>
</reference>